<dbReference type="InterPro" id="IPR042095">
    <property type="entry name" value="SUMF_sf"/>
</dbReference>
<dbReference type="Pfam" id="PF03781">
    <property type="entry name" value="FGE-sulfatase"/>
    <property type="match status" value="1"/>
</dbReference>
<accession>A0A0F9UTC9</accession>
<dbReference type="PANTHER" id="PTHR23150:SF19">
    <property type="entry name" value="FORMYLGLYCINE-GENERATING ENZYME"/>
    <property type="match status" value="1"/>
</dbReference>
<gene>
    <name evidence="2" type="ORF">LCGC14_0491790</name>
</gene>
<name>A0A0F9UTC9_9ZZZZ</name>
<dbReference type="PANTHER" id="PTHR23150">
    <property type="entry name" value="SULFATASE MODIFYING FACTOR 1, 2"/>
    <property type="match status" value="1"/>
</dbReference>
<dbReference type="Gene3D" id="3.90.1580.10">
    <property type="entry name" value="paralog of FGE (formylglycine-generating enzyme)"/>
    <property type="match status" value="1"/>
</dbReference>
<sequence length="1101" mass="128731">MVRIPGYFIEANIDFPEYSPHTIWWLAYVSELLDGRTIEQIEKNPPWPIPNNKLITRQILKELIDQGWLIPNWTMSEFKVIPKITEIYNKGGEFALAQEFLKYSTERGQWWVDALSGTPLSVQRAIQFDYDFNRPADPKNLIKLKPQLTVENLIENLNIDIKILINLFKPEKIDDFFKYSRAFLSSPFNLGGKKDIEFEMFGSFKGEHQRIIPQDLAILEPMLWEFAPEIFGKKPKRRKKLFFWTKSIVEKFALLLEKFPNYISLITSKHYFQYIVERLQELIGRKEEWINWYNSSIDLLPLADVSELFFDVLSEICEGSLKINKKTPKSSPKKIILYTSFLNVNHLYADFGLVNSLKNTPSEAEILLIYGHANDDPPEEQKEDISEYYSKIVQLAPNLKNRLKVISSVKRSHEKIILSSNGDWLISSWNPGSSNPDSQLFEAGIYGRSARFSLEVLKKVEENLEGQEIIEYLRSFKETLNSKIEIDSDLQKLAKFYYSRLNQSLLSFISLLQGSTEFMEIQQKYERSLCNVRICLLPFLKRSKVKLVNEHQSRDVLITQIKSSKDEIFIASDRVAKTALDRTLLNDIVGGGNENERFLRILWGREWETKRKLSPGIRNQLKDARNAIKMAQSILGNRLKTSLYPMENHAKFALFDGCRGLISSENLLSYGGEKGIYESRELGIFIESLPVVRHIQGWATFHRLNQLHPDRTVSEMGYRPYEWIVFGSDCYFSFEMIKDKLNFDFSNLSYIQGAIEDYLINPNPREFDDFDAKLIQERLACYLERNELVQDSFIEYLWKEGMRYYLLKPTLDKNWIPYIEPIMKEEIQEITILEIENLGKPIQTQLKKKMEKNDYLDIAQKEDPIIKEIMNNMVLIKAGSFMMGDNEIFYDKPVHKVEITQDFYMGKYIVTQRLWEKIMGKLPIIPPKQRSPNFPVFYISYYDVQEFIKKLNILSGSGYFDLPTDAQWEYACRAGSKGKYCFGDNHKLLDQYAWSQINSDRRIHDVGLLKSNDWGLYDMHGLMYELVKDDIRKFTKTSVKDPVGPLTTDMGLARGGSWGKYPFPKNIKNQFFRCGRRSPNAKIEKSHRLSFRLIRKTRKQV</sequence>
<dbReference type="EMBL" id="LAZR01000555">
    <property type="protein sequence ID" value="KKN64436.1"/>
    <property type="molecule type" value="Genomic_DNA"/>
</dbReference>
<reference evidence="2" key="1">
    <citation type="journal article" date="2015" name="Nature">
        <title>Complex archaea that bridge the gap between prokaryotes and eukaryotes.</title>
        <authorList>
            <person name="Spang A."/>
            <person name="Saw J.H."/>
            <person name="Jorgensen S.L."/>
            <person name="Zaremba-Niedzwiedzka K."/>
            <person name="Martijn J."/>
            <person name="Lind A.E."/>
            <person name="van Eijk R."/>
            <person name="Schleper C."/>
            <person name="Guy L."/>
            <person name="Ettema T.J."/>
        </authorList>
    </citation>
    <scope>NUCLEOTIDE SEQUENCE</scope>
</reference>
<feature type="domain" description="Sulfatase-modifying factor enzyme-like" evidence="1">
    <location>
        <begin position="872"/>
        <end position="1095"/>
    </location>
</feature>
<dbReference type="InterPro" id="IPR005532">
    <property type="entry name" value="SUMF_dom"/>
</dbReference>
<organism evidence="2">
    <name type="scientific">marine sediment metagenome</name>
    <dbReference type="NCBI Taxonomy" id="412755"/>
    <lineage>
        <taxon>unclassified sequences</taxon>
        <taxon>metagenomes</taxon>
        <taxon>ecological metagenomes</taxon>
    </lineage>
</organism>
<evidence type="ECO:0000259" key="1">
    <source>
        <dbReference type="Pfam" id="PF03781"/>
    </source>
</evidence>
<evidence type="ECO:0000313" key="2">
    <source>
        <dbReference type="EMBL" id="KKN64436.1"/>
    </source>
</evidence>
<proteinExistence type="predicted"/>
<dbReference type="InterPro" id="IPR051043">
    <property type="entry name" value="Sulfatase_Mod_Factor_Kinase"/>
</dbReference>
<dbReference type="AlphaFoldDB" id="A0A0F9UTC9"/>
<dbReference type="GO" id="GO:0120147">
    <property type="term" value="F:formylglycine-generating oxidase activity"/>
    <property type="evidence" value="ECO:0007669"/>
    <property type="project" value="TreeGrafter"/>
</dbReference>
<dbReference type="SUPFAM" id="SSF56436">
    <property type="entry name" value="C-type lectin-like"/>
    <property type="match status" value="1"/>
</dbReference>
<comment type="caution">
    <text evidence="2">The sequence shown here is derived from an EMBL/GenBank/DDBJ whole genome shotgun (WGS) entry which is preliminary data.</text>
</comment>
<dbReference type="SUPFAM" id="SSF56024">
    <property type="entry name" value="Phospholipase D/nuclease"/>
    <property type="match status" value="1"/>
</dbReference>
<dbReference type="Gene3D" id="3.30.870.10">
    <property type="entry name" value="Endonuclease Chain A"/>
    <property type="match status" value="1"/>
</dbReference>
<protein>
    <recommendedName>
        <fullName evidence="1">Sulfatase-modifying factor enzyme-like domain-containing protein</fullName>
    </recommendedName>
</protein>
<dbReference type="InterPro" id="IPR016187">
    <property type="entry name" value="CTDL_fold"/>
</dbReference>